<feature type="transmembrane region" description="Helical" evidence="1">
    <location>
        <begin position="103"/>
        <end position="124"/>
    </location>
</feature>
<proteinExistence type="predicted"/>
<comment type="caution">
    <text evidence="2">The sequence shown here is derived from an EMBL/GenBank/DDBJ whole genome shotgun (WGS) entry which is preliminary data.</text>
</comment>
<keyword evidence="1" id="KW-1133">Transmembrane helix</keyword>
<feature type="transmembrane region" description="Helical" evidence="1">
    <location>
        <begin position="154"/>
        <end position="175"/>
    </location>
</feature>
<feature type="transmembrane region" description="Helical" evidence="1">
    <location>
        <begin position="399"/>
        <end position="420"/>
    </location>
</feature>
<dbReference type="EMBL" id="JALPRF010000001">
    <property type="protein sequence ID" value="MCK8490345.1"/>
    <property type="molecule type" value="Genomic_DNA"/>
</dbReference>
<protein>
    <recommendedName>
        <fullName evidence="4">YfhO family protein</fullName>
    </recommendedName>
</protein>
<dbReference type="Proteomes" id="UP001202180">
    <property type="component" value="Unassembled WGS sequence"/>
</dbReference>
<feature type="transmembrane region" description="Helical" evidence="1">
    <location>
        <begin position="375"/>
        <end position="393"/>
    </location>
</feature>
<reference evidence="2 3" key="1">
    <citation type="submission" date="2022-04" db="EMBL/GenBank/DDBJ databases">
        <title>Spirosoma sp. strain RP8 genome sequencing and assembly.</title>
        <authorList>
            <person name="Jung Y."/>
        </authorList>
    </citation>
    <scope>NUCLEOTIDE SEQUENCE [LARGE SCALE GENOMIC DNA]</scope>
    <source>
        <strain evidence="2 3">RP8</strain>
    </source>
</reference>
<evidence type="ECO:0000313" key="3">
    <source>
        <dbReference type="Proteomes" id="UP001202180"/>
    </source>
</evidence>
<evidence type="ECO:0000313" key="2">
    <source>
        <dbReference type="EMBL" id="MCK8490345.1"/>
    </source>
</evidence>
<keyword evidence="1" id="KW-0472">Membrane</keyword>
<evidence type="ECO:0008006" key="4">
    <source>
        <dbReference type="Google" id="ProtNLM"/>
    </source>
</evidence>
<accession>A0ABT0HEC1</accession>
<feature type="transmembrane region" description="Helical" evidence="1">
    <location>
        <begin position="228"/>
        <end position="248"/>
    </location>
</feature>
<dbReference type="RefSeq" id="WP_248475203.1">
    <property type="nucleotide sequence ID" value="NZ_JALPRF010000001.1"/>
</dbReference>
<evidence type="ECO:0000256" key="1">
    <source>
        <dbReference type="SAM" id="Phobius"/>
    </source>
</evidence>
<name>A0ABT0HEC1_9BACT</name>
<sequence>MPTLQYNPEKSRTAVASQSTGWLLGGIGMAVPLILFALVWSYYAVNVPKWDDHALRAFLYNFDQETTLSGKIYQLFRQHNEHRIVYDRFVALLDYQLFGKLNFRHLMAIGNLSLVGLLLVFATVCRREGRSVTLVIPIALFLFNLSHWENMFWGMAALQNFSVVLWVILTFFLLIYANRLGLAIASATLATLTSGNGLLVWPIGLVLLALLPNEGLPFRPGNSTRSKAFLPLVSWLLSAVVVLGLYFADYEKPAGNPPLRGTVGDLLKGWLAFTGAAAEALPLKSSLRASILLGGAMTLVTIGLVGWQIVRNRQAISRTIQQRLRAHSGTSTQSIPPLTLFFWGCALFLLGTAAVVAWTRTGFGLDLIITSRYKIYSLTLLSVLYLLVALVVGKRIRPVVVAGGLAGSFVFAWCAYLTFLDDSIWFRNWQLTNQFNWTYTTSRPVAALDSITRHYSNSAPAFYDSSLGAIYGAPQRSVIPLTLTKAPFGYIAQTNAETDLNGLMGKGLTRNAGTYILLRSSRRSYLVPVWQNQQSLRQAHFLPQRLFSNGFKADIWLNSLVAGTYQLFILQVTDNKPATVYPTNQLVTSVGQATDIKKNW</sequence>
<feature type="transmembrane region" description="Helical" evidence="1">
    <location>
        <begin position="291"/>
        <end position="310"/>
    </location>
</feature>
<feature type="transmembrane region" description="Helical" evidence="1">
    <location>
        <begin position="21"/>
        <end position="43"/>
    </location>
</feature>
<feature type="transmembrane region" description="Helical" evidence="1">
    <location>
        <begin position="340"/>
        <end position="363"/>
    </location>
</feature>
<keyword evidence="1" id="KW-0812">Transmembrane</keyword>
<organism evidence="2 3">
    <name type="scientific">Spirosoma liriopis</name>
    <dbReference type="NCBI Taxonomy" id="2937440"/>
    <lineage>
        <taxon>Bacteria</taxon>
        <taxon>Pseudomonadati</taxon>
        <taxon>Bacteroidota</taxon>
        <taxon>Cytophagia</taxon>
        <taxon>Cytophagales</taxon>
        <taxon>Cytophagaceae</taxon>
        <taxon>Spirosoma</taxon>
    </lineage>
</organism>
<feature type="transmembrane region" description="Helical" evidence="1">
    <location>
        <begin position="131"/>
        <end position="148"/>
    </location>
</feature>
<feature type="transmembrane region" description="Helical" evidence="1">
    <location>
        <begin position="182"/>
        <end position="208"/>
    </location>
</feature>
<gene>
    <name evidence="2" type="ORF">M0L20_00700</name>
</gene>
<keyword evidence="3" id="KW-1185">Reference proteome</keyword>